<dbReference type="AlphaFoldDB" id="A0A7Y0FJC1"/>
<dbReference type="EMBL" id="JABBGF010000002">
    <property type="protein sequence ID" value="NML58418.1"/>
    <property type="molecule type" value="Genomic_DNA"/>
</dbReference>
<organism evidence="1 2">
    <name type="scientific">Chryseobacterium cheonjiense</name>
    <dbReference type="NCBI Taxonomy" id="2728845"/>
    <lineage>
        <taxon>Bacteria</taxon>
        <taxon>Pseudomonadati</taxon>
        <taxon>Bacteroidota</taxon>
        <taxon>Flavobacteriia</taxon>
        <taxon>Flavobacteriales</taxon>
        <taxon>Weeksellaceae</taxon>
        <taxon>Chryseobacterium group</taxon>
        <taxon>Chryseobacterium</taxon>
    </lineage>
</organism>
<name>A0A7Y0FJC1_9FLAO</name>
<gene>
    <name evidence="1" type="ORF">HHL20_13805</name>
</gene>
<evidence type="ECO:0000313" key="2">
    <source>
        <dbReference type="Proteomes" id="UP000552615"/>
    </source>
</evidence>
<reference evidence="1 2" key="1">
    <citation type="submission" date="2020-04" db="EMBL/GenBank/DDBJ databases">
        <title>Chryseobacterium sp. RJ-7-14 sp. nov., isolated from Jeju soil.</title>
        <authorList>
            <person name="Dahal R.H."/>
            <person name="Chaudhary D.K."/>
        </authorList>
    </citation>
    <scope>NUCLEOTIDE SEQUENCE [LARGE SCALE GENOMIC DNA]</scope>
    <source>
        <strain evidence="1 2">RJ-7-14</strain>
    </source>
</reference>
<dbReference type="RefSeq" id="WP_169231754.1">
    <property type="nucleotide sequence ID" value="NZ_JABBGF010000002.1"/>
</dbReference>
<sequence>MASILFQNESLHIQSESRQILPKTLSDREILKTRSEGYLKLIKGLDVELLAETRGKEELIAKIHDEFGTAELANLPLGILAKCYLGHPHEVHTLDLSGGHIIQHYKIGESLPDHFEKARTLAKHNAYAFVEVFKDKLILIREDGTATKL</sequence>
<accession>A0A7Y0FJC1</accession>
<keyword evidence="2" id="KW-1185">Reference proteome</keyword>
<dbReference type="Proteomes" id="UP000552615">
    <property type="component" value="Unassembled WGS sequence"/>
</dbReference>
<protein>
    <submittedName>
        <fullName evidence="1">Uncharacterized protein</fullName>
    </submittedName>
</protein>
<comment type="caution">
    <text evidence="1">The sequence shown here is derived from an EMBL/GenBank/DDBJ whole genome shotgun (WGS) entry which is preliminary data.</text>
</comment>
<proteinExistence type="predicted"/>
<evidence type="ECO:0000313" key="1">
    <source>
        <dbReference type="EMBL" id="NML58418.1"/>
    </source>
</evidence>